<sequence>MEVIKAVLLGILFVVAQLSYVIASPVTAPAFLWSSNGHGLSSHGVKEVINYQAISPKDLAKSVLSEGGWSNFMCSMENHQRAVDIAVVFVGGKLQSSDISKTKFKDQALLDVLKLSFGGSNFSMAFPYVALSEGNDKLEHSLFSGFIENCGHELAVNQIAYLESCSVDGKDLKKLQDLQSLQDFFDSRMEKGKDAQADLVVFCSGGSEEVDQTKSEGEILSELVNFLDKSGASYSILYASDPKKSLQYPPHWAINRFLAESTSGKSSNTTTCDGVCQIKSSLLEGFFVGIVLLIILISGLCCMMGIDTPTRFETPQDS</sequence>
<evidence type="ECO:0000256" key="2">
    <source>
        <dbReference type="ARBA" id="ARBA00022692"/>
    </source>
</evidence>
<gene>
    <name evidence="9" type="primary">LOC120274076</name>
</gene>
<dbReference type="PANTHER" id="PTHR35285:SF1">
    <property type="entry name" value="2-C-METHYL-D-ERYTHRITOL 4-PHOSPHATE CYTIDYLYLTRANSFERASE"/>
    <property type="match status" value="1"/>
</dbReference>
<accession>A0AB40CDD7</accession>
<evidence type="ECO:0000256" key="6">
    <source>
        <dbReference type="SAM" id="SignalP"/>
    </source>
</evidence>
<comment type="subcellular location">
    <subcellularLocation>
        <location evidence="1">Membrane</location>
        <topology evidence="1">Single-pass membrane protein</topology>
    </subcellularLocation>
</comment>
<dbReference type="RefSeq" id="XP_039136760.1">
    <property type="nucleotide sequence ID" value="XM_039280826.1"/>
</dbReference>
<evidence type="ECO:0000256" key="4">
    <source>
        <dbReference type="ARBA" id="ARBA00023136"/>
    </source>
</evidence>
<evidence type="ECO:0000256" key="1">
    <source>
        <dbReference type="ARBA" id="ARBA00004167"/>
    </source>
</evidence>
<evidence type="ECO:0000256" key="5">
    <source>
        <dbReference type="SAM" id="Phobius"/>
    </source>
</evidence>
<keyword evidence="4 5" id="KW-0472">Membrane</keyword>
<evidence type="ECO:0000313" key="8">
    <source>
        <dbReference type="Proteomes" id="UP001515500"/>
    </source>
</evidence>
<organism evidence="8 9">
    <name type="scientific">Dioscorea cayennensis subsp. rotundata</name>
    <name type="common">White Guinea yam</name>
    <name type="synonym">Dioscorea rotundata</name>
    <dbReference type="NCBI Taxonomy" id="55577"/>
    <lineage>
        <taxon>Eukaryota</taxon>
        <taxon>Viridiplantae</taxon>
        <taxon>Streptophyta</taxon>
        <taxon>Embryophyta</taxon>
        <taxon>Tracheophyta</taxon>
        <taxon>Spermatophyta</taxon>
        <taxon>Magnoliopsida</taxon>
        <taxon>Liliopsida</taxon>
        <taxon>Dioscoreales</taxon>
        <taxon>Dioscoreaceae</taxon>
        <taxon>Dioscorea</taxon>
    </lineage>
</organism>
<feature type="chain" id="PRO_5044312520" evidence="6">
    <location>
        <begin position="24"/>
        <end position="318"/>
    </location>
</feature>
<dbReference type="Pfam" id="PF20520">
    <property type="entry name" value="Ac45-VOA1_TM"/>
    <property type="match status" value="1"/>
</dbReference>
<evidence type="ECO:0000313" key="9">
    <source>
        <dbReference type="RefSeq" id="XP_039136760.1"/>
    </source>
</evidence>
<feature type="signal peptide" evidence="6">
    <location>
        <begin position="1"/>
        <end position="23"/>
    </location>
</feature>
<reference evidence="9" key="1">
    <citation type="submission" date="2025-08" db="UniProtKB">
        <authorList>
            <consortium name="RefSeq"/>
        </authorList>
    </citation>
    <scope>IDENTIFICATION</scope>
</reference>
<feature type="domain" description="V-type proton ATPase subunit S1/VOA1 transmembrane" evidence="7">
    <location>
        <begin position="282"/>
        <end position="313"/>
    </location>
</feature>
<proteinExistence type="predicted"/>
<dbReference type="GeneID" id="120274076"/>
<keyword evidence="3 5" id="KW-1133">Transmembrane helix</keyword>
<evidence type="ECO:0000259" key="7">
    <source>
        <dbReference type="Pfam" id="PF20520"/>
    </source>
</evidence>
<dbReference type="Proteomes" id="UP001515500">
    <property type="component" value="Chromosome 12"/>
</dbReference>
<name>A0AB40CDD7_DIOCR</name>
<keyword evidence="8" id="KW-1185">Reference proteome</keyword>
<feature type="transmembrane region" description="Helical" evidence="5">
    <location>
        <begin position="286"/>
        <end position="306"/>
    </location>
</feature>
<dbReference type="InterPro" id="IPR046756">
    <property type="entry name" value="VAS1/VOA1_TM"/>
</dbReference>
<dbReference type="PANTHER" id="PTHR35285">
    <property type="entry name" value="2-C-METHYL-D-ERYTHRITOL 4-PHOSPHATE CYTIDYLYLTRANSFERASE"/>
    <property type="match status" value="1"/>
</dbReference>
<dbReference type="GO" id="GO:0016020">
    <property type="term" value="C:membrane"/>
    <property type="evidence" value="ECO:0007669"/>
    <property type="project" value="UniProtKB-SubCell"/>
</dbReference>
<protein>
    <submittedName>
        <fullName evidence="9">Uncharacterized protein LOC120274076</fullName>
    </submittedName>
</protein>
<keyword evidence="6" id="KW-0732">Signal</keyword>
<keyword evidence="2 5" id="KW-0812">Transmembrane</keyword>
<dbReference type="AlphaFoldDB" id="A0AB40CDD7"/>
<evidence type="ECO:0000256" key="3">
    <source>
        <dbReference type="ARBA" id="ARBA00022989"/>
    </source>
</evidence>